<evidence type="ECO:0000313" key="4">
    <source>
        <dbReference type="Proteomes" id="UP000054854"/>
    </source>
</evidence>
<gene>
    <name evidence="2" type="ORF">Lcin_3158</name>
    <name evidence="3" type="ORF">NCTC12438_01484</name>
</gene>
<organism evidence="3 5">
    <name type="scientific">Legionella cincinnatiensis</name>
    <dbReference type="NCBI Taxonomy" id="28085"/>
    <lineage>
        <taxon>Bacteria</taxon>
        <taxon>Pseudomonadati</taxon>
        <taxon>Pseudomonadota</taxon>
        <taxon>Gammaproteobacteria</taxon>
        <taxon>Legionellales</taxon>
        <taxon>Legionellaceae</taxon>
        <taxon>Legionella</taxon>
    </lineage>
</organism>
<keyword evidence="1" id="KW-0175">Coiled coil</keyword>
<evidence type="ECO:0000313" key="3">
    <source>
        <dbReference type="EMBL" id="STX34874.1"/>
    </source>
</evidence>
<dbReference type="Proteomes" id="UP000255316">
    <property type="component" value="Unassembled WGS sequence"/>
</dbReference>
<proteinExistence type="predicted"/>
<dbReference type="Proteomes" id="UP000054854">
    <property type="component" value="Unassembled WGS sequence"/>
</dbReference>
<feature type="coiled-coil region" evidence="1">
    <location>
        <begin position="29"/>
        <end position="70"/>
    </location>
</feature>
<dbReference type="EMBL" id="LNXX01000047">
    <property type="protein sequence ID" value="KTC82088.1"/>
    <property type="molecule type" value="Genomic_DNA"/>
</dbReference>
<evidence type="ECO:0000313" key="5">
    <source>
        <dbReference type="Proteomes" id="UP000255316"/>
    </source>
</evidence>
<accession>A0A378ISD1</accession>
<name>A0A378ISD1_9GAMM</name>
<reference evidence="2 4" key="1">
    <citation type="submission" date="2015-11" db="EMBL/GenBank/DDBJ databases">
        <title>Genomic analysis of 38 Legionella species identifies large and diverse effector repertoires.</title>
        <authorList>
            <person name="Burstein D."/>
            <person name="Amaro F."/>
            <person name="Zusman T."/>
            <person name="Lifshitz Z."/>
            <person name="Cohen O."/>
            <person name="Gilbert J.A."/>
            <person name="Pupko T."/>
            <person name="Shuman H.A."/>
            <person name="Segal G."/>
        </authorList>
    </citation>
    <scope>NUCLEOTIDE SEQUENCE [LARGE SCALE GENOMIC DNA]</scope>
    <source>
        <strain evidence="2 4">CDC#72-OH-14</strain>
    </source>
</reference>
<dbReference type="AlphaFoldDB" id="A0A378ISD1"/>
<evidence type="ECO:0000313" key="2">
    <source>
        <dbReference type="EMBL" id="KTC82088.1"/>
    </source>
</evidence>
<protein>
    <submittedName>
        <fullName evidence="3">Uncharacterized protein</fullName>
    </submittedName>
</protein>
<dbReference type="EMBL" id="UGNX01000001">
    <property type="protein sequence ID" value="STX34874.1"/>
    <property type="molecule type" value="Genomic_DNA"/>
</dbReference>
<sequence>MTNINTTWINIAYNYNTAVLISMVYDMVKRKTTATAQDLAEHIKQLENLLTKKEEEYRSLVSNYNKKQRNLEVLYDPISPLYKDLKEKADKHFLKMDKKIQQNTEECQEITKKIEEFKLAKEKQPFIEKLEKYIARIESHKKGGEIDFEHGFLAFKESRGNSRKENYLLAQAMLKELKNEKTSLKDVFSQNLKDPKNLEKSSEYKIEIQKIKGSGRAIHGELKEIIQDYEKSETAKLRM</sequence>
<keyword evidence="4" id="KW-1185">Reference proteome</keyword>
<evidence type="ECO:0000256" key="1">
    <source>
        <dbReference type="SAM" id="Coils"/>
    </source>
</evidence>
<reference evidence="3 5" key="2">
    <citation type="submission" date="2018-06" db="EMBL/GenBank/DDBJ databases">
        <authorList>
            <consortium name="Pathogen Informatics"/>
            <person name="Doyle S."/>
        </authorList>
    </citation>
    <scope>NUCLEOTIDE SEQUENCE [LARGE SCALE GENOMIC DNA]</scope>
    <source>
        <strain evidence="3 5">NCTC12438</strain>
    </source>
</reference>